<keyword evidence="2" id="KW-1185">Reference proteome</keyword>
<gene>
    <name evidence="1" type="ORF">OCTVUL_1B030007</name>
</gene>
<dbReference type="EMBL" id="OX597827">
    <property type="protein sequence ID" value="CAI9733224.1"/>
    <property type="molecule type" value="Genomic_DNA"/>
</dbReference>
<name>A0AA36BFQ7_OCTVU</name>
<sequence>MFLKVMISKSSALIIYASPVLTPIKKAPKTTRFCSQTSTNAAGYARHWVTKAVIG</sequence>
<organism evidence="1 2">
    <name type="scientific">Octopus vulgaris</name>
    <name type="common">Common octopus</name>
    <dbReference type="NCBI Taxonomy" id="6645"/>
    <lineage>
        <taxon>Eukaryota</taxon>
        <taxon>Metazoa</taxon>
        <taxon>Spiralia</taxon>
        <taxon>Lophotrochozoa</taxon>
        <taxon>Mollusca</taxon>
        <taxon>Cephalopoda</taxon>
        <taxon>Coleoidea</taxon>
        <taxon>Octopodiformes</taxon>
        <taxon>Octopoda</taxon>
        <taxon>Incirrata</taxon>
        <taxon>Octopodidae</taxon>
        <taxon>Octopus</taxon>
    </lineage>
</organism>
<dbReference type="Proteomes" id="UP001162480">
    <property type="component" value="Chromosome 14"/>
</dbReference>
<dbReference type="AlphaFoldDB" id="A0AA36BFQ7"/>
<evidence type="ECO:0000313" key="1">
    <source>
        <dbReference type="EMBL" id="CAI9733224.1"/>
    </source>
</evidence>
<proteinExistence type="predicted"/>
<reference evidence="1" key="1">
    <citation type="submission" date="2023-08" db="EMBL/GenBank/DDBJ databases">
        <authorList>
            <person name="Alioto T."/>
            <person name="Alioto T."/>
            <person name="Gomez Garrido J."/>
        </authorList>
    </citation>
    <scope>NUCLEOTIDE SEQUENCE</scope>
</reference>
<accession>A0AA36BFQ7</accession>
<protein>
    <submittedName>
        <fullName evidence="1">Uncharacterized protein</fullName>
    </submittedName>
</protein>
<feature type="non-terminal residue" evidence="1">
    <location>
        <position position="1"/>
    </location>
</feature>
<evidence type="ECO:0000313" key="2">
    <source>
        <dbReference type="Proteomes" id="UP001162480"/>
    </source>
</evidence>